<dbReference type="InterPro" id="IPR050612">
    <property type="entry name" value="Prok_Mopterin_Oxidored"/>
</dbReference>
<keyword evidence="4" id="KW-0479">Metal-binding</keyword>
<dbReference type="GO" id="GO:0043546">
    <property type="term" value="F:molybdopterin cofactor binding"/>
    <property type="evidence" value="ECO:0007669"/>
    <property type="project" value="InterPro"/>
</dbReference>
<name>A0A1I2GCR4_9RHOB</name>
<dbReference type="Pfam" id="PF01568">
    <property type="entry name" value="Molydop_binding"/>
    <property type="match status" value="1"/>
</dbReference>
<accession>A0A1I2GCR4</accession>
<dbReference type="PANTHER" id="PTHR43742:SF10">
    <property type="entry name" value="TRIMETHYLAMINE-N-OXIDE REDUCTASE 2"/>
    <property type="match status" value="1"/>
</dbReference>
<evidence type="ECO:0000313" key="9">
    <source>
        <dbReference type="EMBL" id="SFF15282.1"/>
    </source>
</evidence>
<dbReference type="PANTHER" id="PTHR43742">
    <property type="entry name" value="TRIMETHYLAMINE-N-OXIDE REDUCTASE"/>
    <property type="match status" value="1"/>
</dbReference>
<gene>
    <name evidence="9" type="ORF">SAMN04488523_1229</name>
</gene>
<protein>
    <submittedName>
        <fullName evidence="9">Biotin/methionine sulfoxide reductase</fullName>
    </submittedName>
</protein>
<evidence type="ECO:0000259" key="8">
    <source>
        <dbReference type="Pfam" id="PF18364"/>
    </source>
</evidence>
<dbReference type="Gene3D" id="3.40.50.740">
    <property type="match status" value="1"/>
</dbReference>
<organism evidence="9 10">
    <name type="scientific">Sulfitobacter brevis</name>
    <dbReference type="NCBI Taxonomy" id="74348"/>
    <lineage>
        <taxon>Bacteria</taxon>
        <taxon>Pseudomonadati</taxon>
        <taxon>Pseudomonadota</taxon>
        <taxon>Alphaproteobacteria</taxon>
        <taxon>Rhodobacterales</taxon>
        <taxon>Roseobacteraceae</taxon>
        <taxon>Sulfitobacter</taxon>
    </lineage>
</organism>
<feature type="domain" description="Molybdopterin dinucleotide-binding" evidence="7">
    <location>
        <begin position="627"/>
        <end position="739"/>
    </location>
</feature>
<dbReference type="GO" id="GO:0009055">
    <property type="term" value="F:electron transfer activity"/>
    <property type="evidence" value="ECO:0007669"/>
    <property type="project" value="TreeGrafter"/>
</dbReference>
<dbReference type="OrthoDB" id="9759518at2"/>
<comment type="cofactor">
    <cofactor evidence="1">
        <name>Mo-bis(molybdopterin guanine dinucleotide)</name>
        <dbReference type="ChEBI" id="CHEBI:60539"/>
    </cofactor>
</comment>
<dbReference type="AlphaFoldDB" id="A0A1I2GCR4"/>
<keyword evidence="3" id="KW-0500">Molybdenum</keyword>
<dbReference type="Proteomes" id="UP000198977">
    <property type="component" value="Unassembled WGS sequence"/>
</dbReference>
<feature type="domain" description="Molybdopterin oxidoreductase N-terminal" evidence="8">
    <location>
        <begin position="15"/>
        <end position="54"/>
    </location>
</feature>
<sequence>MRVKIVNKADRPLLTNSHWGVYQPEVVEGRLRGLHPFSEDIDPSPIGPGMVDVIDGPTRITCPMVRQGWLEGRRKTGRGDEPFVRVSWEEANALVAQELERVRSDFGNQAIFAGSYGWASAGRFHHAQSQLKRFLNCIGGFTKSVNTYSYAAAEVVVPHVLGSFMGMVSNTTSWGSIAQDCTLFVAFGGVALKNGQISPGGTGRHILQASLRSAKAAGVDFVNISPLRGDLMEEVGADWLALRPSSDTALMLGLAHELMSQNLHDQEFLSTHSVGFDTFSSYLNGDEDGIPKSAEWAAEICDLPVQDIRDLARRMARNRTMIAVAWSLTRQDHGEQPYWAAITLAAMLGQIGLPGGGIGFGYGAENKVGLSMRPFPVATMPQGVNPVSEFIPVARIADMLQNPEGVFDYNGKQHIYPDVRLVWWAGGNPFHHHQDLNNLRAAWARPETIIVNDWCWNANARHADIVLPATTTLERADIALTPNDPYQTVMDQVIEPVGDAKSDHDICKGIAAQMGVEEAFTEGKSPEDWQRWLYDITRQSAAREQIEMPDWASFQETGWFKLAEPAEPIIMMQAFRADPVVNPLKTPSGKIEIFSETIAAFGYADCPGHPVWLEPLEWLGGTVDYPLHLVSNQPSTKLHSQLDHGSVSRAAKVAGREVLSMNPEDAADRGLENGQLVRVFNGRGACLAGLTITAALRKGVVQMPTGAWYDPDGGLCRNGNPNVLTPDKGTSRLAQGPIALSCLVDVVAWQDELPAVRAYDGPVIC</sequence>
<dbReference type="SUPFAM" id="SSF50692">
    <property type="entry name" value="ADC-like"/>
    <property type="match status" value="1"/>
</dbReference>
<dbReference type="InterPro" id="IPR006657">
    <property type="entry name" value="MoPterin_dinucl-bd_dom"/>
</dbReference>
<evidence type="ECO:0000256" key="5">
    <source>
        <dbReference type="ARBA" id="ARBA00023002"/>
    </source>
</evidence>
<dbReference type="GO" id="GO:0016491">
    <property type="term" value="F:oxidoreductase activity"/>
    <property type="evidence" value="ECO:0007669"/>
    <property type="project" value="UniProtKB-KW"/>
</dbReference>
<evidence type="ECO:0000256" key="3">
    <source>
        <dbReference type="ARBA" id="ARBA00022505"/>
    </source>
</evidence>
<evidence type="ECO:0000256" key="2">
    <source>
        <dbReference type="ARBA" id="ARBA00010312"/>
    </source>
</evidence>
<evidence type="ECO:0000259" key="6">
    <source>
        <dbReference type="Pfam" id="PF00384"/>
    </source>
</evidence>
<evidence type="ECO:0000313" key="10">
    <source>
        <dbReference type="Proteomes" id="UP000198977"/>
    </source>
</evidence>
<dbReference type="SUPFAM" id="SSF53706">
    <property type="entry name" value="Formate dehydrogenase/DMSO reductase, domains 1-3"/>
    <property type="match status" value="1"/>
</dbReference>
<dbReference type="RefSeq" id="WP_093925375.1">
    <property type="nucleotide sequence ID" value="NZ_FOMW01000022.1"/>
</dbReference>
<reference evidence="9 10" key="1">
    <citation type="submission" date="2016-10" db="EMBL/GenBank/DDBJ databases">
        <authorList>
            <person name="de Groot N.N."/>
        </authorList>
    </citation>
    <scope>NUCLEOTIDE SEQUENCE [LARGE SCALE GENOMIC DNA]</scope>
    <source>
        <strain evidence="9 10">DSM 11443</strain>
    </source>
</reference>
<keyword evidence="10" id="KW-1185">Reference proteome</keyword>
<evidence type="ECO:0000259" key="7">
    <source>
        <dbReference type="Pfam" id="PF01568"/>
    </source>
</evidence>
<dbReference type="Gene3D" id="2.40.40.20">
    <property type="match status" value="1"/>
</dbReference>
<dbReference type="InterPro" id="IPR006656">
    <property type="entry name" value="Mopterin_OxRdtase"/>
</dbReference>
<dbReference type="Pfam" id="PF18364">
    <property type="entry name" value="Molybdopterin_N"/>
    <property type="match status" value="1"/>
</dbReference>
<dbReference type="CDD" id="cd02793">
    <property type="entry name" value="MopB_CT_DMSOR-BSOR-TMAOR"/>
    <property type="match status" value="1"/>
</dbReference>
<comment type="similarity">
    <text evidence="2">Belongs to the prokaryotic molybdopterin-containing oxidoreductase family.</text>
</comment>
<dbReference type="InterPro" id="IPR041460">
    <property type="entry name" value="Molybdopterin_N"/>
</dbReference>
<dbReference type="GO" id="GO:0030288">
    <property type="term" value="C:outer membrane-bounded periplasmic space"/>
    <property type="evidence" value="ECO:0007669"/>
    <property type="project" value="TreeGrafter"/>
</dbReference>
<proteinExistence type="inferred from homology"/>
<dbReference type="GO" id="GO:0009061">
    <property type="term" value="P:anaerobic respiration"/>
    <property type="evidence" value="ECO:0007669"/>
    <property type="project" value="TreeGrafter"/>
</dbReference>
<dbReference type="Gene3D" id="3.40.228.10">
    <property type="entry name" value="Dimethylsulfoxide Reductase, domain 2"/>
    <property type="match status" value="1"/>
</dbReference>
<feature type="domain" description="Molybdopterin oxidoreductase" evidence="6">
    <location>
        <begin position="59"/>
        <end position="511"/>
    </location>
</feature>
<dbReference type="GO" id="GO:0030151">
    <property type="term" value="F:molybdenum ion binding"/>
    <property type="evidence" value="ECO:0007669"/>
    <property type="project" value="TreeGrafter"/>
</dbReference>
<evidence type="ECO:0000256" key="4">
    <source>
        <dbReference type="ARBA" id="ARBA00022723"/>
    </source>
</evidence>
<dbReference type="InterPro" id="IPR009010">
    <property type="entry name" value="Asp_de-COase-like_dom_sf"/>
</dbReference>
<dbReference type="STRING" id="74348.SAMN04488523_1229"/>
<dbReference type="Gene3D" id="3.90.55.10">
    <property type="entry name" value="Dimethylsulfoxide Reductase, domain 3"/>
    <property type="match status" value="1"/>
</dbReference>
<dbReference type="EMBL" id="FOMW01000022">
    <property type="protein sequence ID" value="SFF15282.1"/>
    <property type="molecule type" value="Genomic_DNA"/>
</dbReference>
<evidence type="ECO:0000256" key="1">
    <source>
        <dbReference type="ARBA" id="ARBA00001942"/>
    </source>
</evidence>
<dbReference type="Pfam" id="PF00384">
    <property type="entry name" value="Molybdopterin"/>
    <property type="match status" value="1"/>
</dbReference>
<keyword evidence="5" id="KW-0560">Oxidoreductase</keyword>
<dbReference type="InterPro" id="IPR041954">
    <property type="entry name" value="CT_DMSOR/BSOR/TMAOR"/>
</dbReference>